<reference evidence="1" key="1">
    <citation type="submission" date="2023-10" db="EMBL/GenBank/DDBJ databases">
        <authorList>
            <person name="Rodriguez Cubillos JULIANA M."/>
            <person name="De Vega J."/>
        </authorList>
    </citation>
    <scope>NUCLEOTIDE SEQUENCE</scope>
</reference>
<organism evidence="1 2">
    <name type="scientific">Trifolium pratense</name>
    <name type="common">Red clover</name>
    <dbReference type="NCBI Taxonomy" id="57577"/>
    <lineage>
        <taxon>Eukaryota</taxon>
        <taxon>Viridiplantae</taxon>
        <taxon>Streptophyta</taxon>
        <taxon>Embryophyta</taxon>
        <taxon>Tracheophyta</taxon>
        <taxon>Spermatophyta</taxon>
        <taxon>Magnoliopsida</taxon>
        <taxon>eudicotyledons</taxon>
        <taxon>Gunneridae</taxon>
        <taxon>Pentapetalae</taxon>
        <taxon>rosids</taxon>
        <taxon>fabids</taxon>
        <taxon>Fabales</taxon>
        <taxon>Fabaceae</taxon>
        <taxon>Papilionoideae</taxon>
        <taxon>50 kb inversion clade</taxon>
        <taxon>NPAAA clade</taxon>
        <taxon>Hologalegina</taxon>
        <taxon>IRL clade</taxon>
        <taxon>Trifolieae</taxon>
        <taxon>Trifolium</taxon>
    </lineage>
</organism>
<sequence>MQAYENAVIFKARTKKYHDKGLVRKEFKKGQQVLLFNSRLRLFPGKLMSRWSGPFVIKEVFPHGAVEIFTPGEEEKSFKVNGQRLKFYKGGDFNRHKVAVLFEDP</sequence>
<name>A0ACB0IYI4_TRIPR</name>
<evidence type="ECO:0000313" key="1">
    <source>
        <dbReference type="EMBL" id="CAJ2637369.1"/>
    </source>
</evidence>
<dbReference type="EMBL" id="CASHSV030000013">
    <property type="protein sequence ID" value="CAJ2637369.1"/>
    <property type="molecule type" value="Genomic_DNA"/>
</dbReference>
<proteinExistence type="predicted"/>
<keyword evidence="2" id="KW-1185">Reference proteome</keyword>
<gene>
    <name evidence="1" type="ORF">MILVUS5_LOCUS7734</name>
</gene>
<dbReference type="Proteomes" id="UP001177021">
    <property type="component" value="Unassembled WGS sequence"/>
</dbReference>
<comment type="caution">
    <text evidence="1">The sequence shown here is derived from an EMBL/GenBank/DDBJ whole genome shotgun (WGS) entry which is preliminary data.</text>
</comment>
<protein>
    <submittedName>
        <fullName evidence="1">Uncharacterized protein</fullName>
    </submittedName>
</protein>
<evidence type="ECO:0000313" key="2">
    <source>
        <dbReference type="Proteomes" id="UP001177021"/>
    </source>
</evidence>
<accession>A0ACB0IYI4</accession>